<dbReference type="SUPFAM" id="SSF53335">
    <property type="entry name" value="S-adenosyl-L-methionine-dependent methyltransferases"/>
    <property type="match status" value="1"/>
</dbReference>
<protein>
    <submittedName>
        <fullName evidence="3">Glandicoline B O-methyltransferase roqN</fullName>
    </submittedName>
</protein>
<dbReference type="PANTHER" id="PTHR43861">
    <property type="entry name" value="TRANS-ACONITATE 2-METHYLTRANSFERASE-RELATED"/>
    <property type="match status" value="1"/>
</dbReference>
<organism evidence="3 4">
    <name type="scientific">Colletotrichum fructicola (strain Nara gc5)</name>
    <name type="common">Anthracnose fungus</name>
    <name type="synonym">Colletotrichum gloeosporioides (strain Nara gc5)</name>
    <dbReference type="NCBI Taxonomy" id="1213859"/>
    <lineage>
        <taxon>Eukaryota</taxon>
        <taxon>Fungi</taxon>
        <taxon>Dikarya</taxon>
        <taxon>Ascomycota</taxon>
        <taxon>Pezizomycotina</taxon>
        <taxon>Sordariomycetes</taxon>
        <taxon>Hypocreomycetidae</taxon>
        <taxon>Glomerellales</taxon>
        <taxon>Glomerellaceae</taxon>
        <taxon>Colletotrichum</taxon>
        <taxon>Colletotrichum gloeosporioides species complex</taxon>
    </lineage>
</organism>
<dbReference type="RefSeq" id="XP_031877913.1">
    <property type="nucleotide sequence ID" value="XM_032025487.1"/>
</dbReference>
<keyword evidence="4" id="KW-1185">Reference proteome</keyword>
<comment type="caution">
    <text evidence="3">The sequence shown here is derived from an EMBL/GenBank/DDBJ whole genome shotgun (WGS) entry which is preliminary data.</text>
</comment>
<dbReference type="PANTHER" id="PTHR43861:SF3">
    <property type="entry name" value="PUTATIVE (AFU_ORTHOLOGUE AFUA_2G14390)-RELATED"/>
    <property type="match status" value="1"/>
</dbReference>
<dbReference type="AlphaFoldDB" id="A0A7J6IZN6"/>
<evidence type="ECO:0000259" key="2">
    <source>
        <dbReference type="Pfam" id="PF08241"/>
    </source>
</evidence>
<name>A0A7J6IZN6_COLFN</name>
<proteinExistence type="predicted"/>
<keyword evidence="1 3" id="KW-0808">Transferase</keyword>
<feature type="domain" description="Methyltransferase type 11" evidence="2">
    <location>
        <begin position="101"/>
        <end position="199"/>
    </location>
</feature>
<gene>
    <name evidence="3" type="primary">roqN-1</name>
    <name evidence="3" type="ORF">CGGC5_v009846</name>
</gene>
<evidence type="ECO:0000256" key="1">
    <source>
        <dbReference type="ARBA" id="ARBA00022679"/>
    </source>
</evidence>
<dbReference type="GO" id="GO:0032259">
    <property type="term" value="P:methylation"/>
    <property type="evidence" value="ECO:0007669"/>
    <property type="project" value="UniProtKB-KW"/>
</dbReference>
<dbReference type="OrthoDB" id="2013972at2759"/>
<reference evidence="3 4" key="2">
    <citation type="submission" date="2020-04" db="EMBL/GenBank/DDBJ databases">
        <title>Genome sequencing and assembly of multiple isolates from the Colletotrichum gloeosporioides species complex.</title>
        <authorList>
            <person name="Gan P."/>
            <person name="Shirasu K."/>
        </authorList>
    </citation>
    <scope>NUCLEOTIDE SEQUENCE [LARGE SCALE GENOMIC DNA]</scope>
    <source>
        <strain evidence="3 4">Nara gc5</strain>
    </source>
</reference>
<dbReference type="Gene3D" id="3.40.50.150">
    <property type="entry name" value="Vaccinia Virus protein VP39"/>
    <property type="match status" value="1"/>
</dbReference>
<reference evidence="3 4" key="1">
    <citation type="submission" date="2012-08" db="EMBL/GenBank/DDBJ databases">
        <authorList>
            <person name="Gan P.H.P."/>
            <person name="Ikeda K."/>
            <person name="Irieda H."/>
            <person name="Narusaka M."/>
            <person name="O'Connell R.J."/>
            <person name="Narusaka Y."/>
            <person name="Takano Y."/>
            <person name="Kubo Y."/>
            <person name="Shirasu K."/>
        </authorList>
    </citation>
    <scope>NUCLEOTIDE SEQUENCE [LARGE SCALE GENOMIC DNA]</scope>
    <source>
        <strain evidence="3 4">Nara gc5</strain>
    </source>
</reference>
<dbReference type="GO" id="GO:0008757">
    <property type="term" value="F:S-adenosylmethionine-dependent methyltransferase activity"/>
    <property type="evidence" value="ECO:0007669"/>
    <property type="project" value="InterPro"/>
</dbReference>
<keyword evidence="3" id="KW-0489">Methyltransferase</keyword>
<evidence type="ECO:0000313" key="3">
    <source>
        <dbReference type="EMBL" id="KAF4481861.1"/>
    </source>
</evidence>
<dbReference type="InterPro" id="IPR029063">
    <property type="entry name" value="SAM-dependent_MTases_sf"/>
</dbReference>
<dbReference type="Proteomes" id="UP000011096">
    <property type="component" value="Unassembled WGS sequence"/>
</dbReference>
<dbReference type="InterPro" id="IPR013216">
    <property type="entry name" value="Methyltransf_11"/>
</dbReference>
<dbReference type="InParanoid" id="A0A7J6IZN6"/>
<dbReference type="Pfam" id="PF08241">
    <property type="entry name" value="Methyltransf_11"/>
    <property type="match status" value="1"/>
</dbReference>
<dbReference type="EMBL" id="ANPB02000005">
    <property type="protein sequence ID" value="KAF4481861.1"/>
    <property type="molecule type" value="Genomic_DNA"/>
</dbReference>
<dbReference type="GeneID" id="43609641"/>
<sequence>MFRATTYNDDDVLIQLQATLSFIIHDLEVLGPGSFSSTISTPSSTCPAVFIIPTMADDTRTPLDHFNAVAEFYEKSTGGCTRELAERLVPLLNINNDSVVLDNACGTGIVTDVIMQKFNNGKGPVIHAVDGASKMVELVEARFPDNDHVRTGVMPGESLKFPDETFTHSVTNLGFLFFDDAKKGASEIWRTLKPGGIAVVTNWEELGYLPVLWKLQREIRPKEEPFSVPIKPEWFKPSHTEEVLRSGGFEEVDLQEMVVHWGAESLEEVSSSIVQMFGPAVFKDWSDEDKRKAMDMVPSILKDVTVSVNRNGQSCVGVTMKAIVAICKK</sequence>
<evidence type="ECO:0000313" key="4">
    <source>
        <dbReference type="Proteomes" id="UP000011096"/>
    </source>
</evidence>
<accession>A0A7J6IZN6</accession>
<dbReference type="CDD" id="cd02440">
    <property type="entry name" value="AdoMet_MTases"/>
    <property type="match status" value="1"/>
</dbReference>